<sequence precursor="true">MNTRQRRSATALSTTTVLLLLATLTGCSLSPAHGRAQTPAADSGTGTCEFTATRDSADPDNPQNTALFTVTLTNTGSTSCTVTGFPDVALLDATGNAINDPVTTRDTIPAHTITVKPHDAAYLQVAVAGRNLYPDCPLLGAASLRIALPQSSTNILVDVTDLNICDAATSGWLIYNLTATPTNPHS</sequence>
<protein>
    <recommendedName>
        <fullName evidence="2">DUF4232 domain-containing protein</fullName>
    </recommendedName>
</protein>
<evidence type="ECO:0000313" key="4">
    <source>
        <dbReference type="Proteomes" id="UP000092582"/>
    </source>
</evidence>
<dbReference type="KEGG" id="cart:PA27867_4009"/>
<dbReference type="Proteomes" id="UP000092582">
    <property type="component" value="Plasmid pP27867_2"/>
</dbReference>
<feature type="domain" description="DUF4232" evidence="2">
    <location>
        <begin position="54"/>
        <end position="158"/>
    </location>
</feature>
<dbReference type="AlphaFoldDB" id="A0A1B1BQR0"/>
<dbReference type="RefSeq" id="WP_084021495.1">
    <property type="nucleotide sequence ID" value="NZ_CP016284.1"/>
</dbReference>
<gene>
    <name evidence="3" type="ORF">PA27867_4009</name>
</gene>
<dbReference type="Pfam" id="PF14016">
    <property type="entry name" value="DUF4232"/>
    <property type="match status" value="1"/>
</dbReference>
<feature type="signal peptide" evidence="1">
    <location>
        <begin position="1"/>
        <end position="32"/>
    </location>
</feature>
<keyword evidence="4" id="KW-1185">Reference proteome</keyword>
<evidence type="ECO:0000256" key="1">
    <source>
        <dbReference type="SAM" id="SignalP"/>
    </source>
</evidence>
<keyword evidence="1" id="KW-0732">Signal</keyword>
<geneLocation type="plasmid" evidence="4">
    <name>pp27867_2</name>
</geneLocation>
<dbReference type="InterPro" id="IPR025326">
    <property type="entry name" value="DUF4232"/>
</dbReference>
<dbReference type="PATRIC" id="fig|670052.7.peg.4120"/>
<feature type="chain" id="PRO_5038347062" description="DUF4232 domain-containing protein" evidence="1">
    <location>
        <begin position="33"/>
        <end position="186"/>
    </location>
</feature>
<evidence type="ECO:0000313" key="3">
    <source>
        <dbReference type="EMBL" id="ANP74915.1"/>
    </source>
</evidence>
<organism evidence="3 4">
    <name type="scientific">Cryobacterium arcticum</name>
    <dbReference type="NCBI Taxonomy" id="670052"/>
    <lineage>
        <taxon>Bacteria</taxon>
        <taxon>Bacillati</taxon>
        <taxon>Actinomycetota</taxon>
        <taxon>Actinomycetes</taxon>
        <taxon>Micrococcales</taxon>
        <taxon>Microbacteriaceae</taxon>
        <taxon>Cryobacterium</taxon>
    </lineage>
</organism>
<proteinExistence type="predicted"/>
<dbReference type="EMBL" id="CP016284">
    <property type="protein sequence ID" value="ANP74915.1"/>
    <property type="molecule type" value="Genomic_DNA"/>
</dbReference>
<name>A0A1B1BQR0_9MICO</name>
<accession>A0A1B1BQR0</accession>
<dbReference type="OrthoDB" id="3268346at2"/>
<keyword evidence="3" id="KW-0614">Plasmid</keyword>
<evidence type="ECO:0000259" key="2">
    <source>
        <dbReference type="Pfam" id="PF14016"/>
    </source>
</evidence>
<dbReference type="PROSITE" id="PS51257">
    <property type="entry name" value="PROKAR_LIPOPROTEIN"/>
    <property type="match status" value="1"/>
</dbReference>
<reference evidence="3 4" key="1">
    <citation type="submission" date="2016-06" db="EMBL/GenBank/DDBJ databases">
        <title>Genome sequencing of Cryobacterium arcticum PAMC 27867.</title>
        <authorList>
            <person name="Lee J."/>
            <person name="Kim O.-S."/>
        </authorList>
    </citation>
    <scope>NUCLEOTIDE SEQUENCE [LARGE SCALE GENOMIC DNA]</scope>
    <source>
        <strain evidence="3 4">PAMC 27867</strain>
        <plasmid evidence="4">pp27867_2</plasmid>
    </source>
</reference>